<feature type="transmembrane region" description="Helical" evidence="14">
    <location>
        <begin position="105"/>
        <end position="123"/>
    </location>
</feature>
<keyword evidence="12 14" id="KW-0472">Membrane</keyword>
<keyword evidence="17" id="KW-1185">Reference proteome</keyword>
<evidence type="ECO:0000256" key="2">
    <source>
        <dbReference type="ARBA" id="ARBA00005073"/>
    </source>
</evidence>
<dbReference type="UniPathway" id="UPA00251">
    <property type="reaction ID" value="UER00324"/>
</dbReference>
<evidence type="ECO:0000256" key="11">
    <source>
        <dbReference type="ARBA" id="ARBA00023004"/>
    </source>
</evidence>
<evidence type="ECO:0000256" key="7">
    <source>
        <dbReference type="ARBA" id="ARBA00022692"/>
    </source>
</evidence>
<evidence type="ECO:0000256" key="15">
    <source>
        <dbReference type="PIRNR" id="PIRNR004638"/>
    </source>
</evidence>
<keyword evidence="11 14" id="KW-0408">Iron</keyword>
<feature type="binding site" description="axial binding residue" evidence="14">
    <location>
        <position position="70"/>
    </location>
    <ligand>
        <name>heme</name>
        <dbReference type="ChEBI" id="CHEBI:30413"/>
    </ligand>
    <ligandPart>
        <name>Fe</name>
        <dbReference type="ChEBI" id="CHEBI:18248"/>
    </ligandPart>
</feature>
<keyword evidence="9 14" id="KW-1133">Transmembrane helix</keyword>
<dbReference type="GO" id="GO:0006782">
    <property type="term" value="P:protoporphyrinogen IX biosynthetic process"/>
    <property type="evidence" value="ECO:0007669"/>
    <property type="project" value="UniProtKB-UniRule"/>
</dbReference>
<comment type="caution">
    <text evidence="14">Lacks conserved residue(s) required for the propagation of feature annotation.</text>
</comment>
<evidence type="ECO:0000256" key="1">
    <source>
        <dbReference type="ARBA" id="ARBA00004651"/>
    </source>
</evidence>
<feature type="transmembrane region" description="Helical" evidence="14">
    <location>
        <begin position="66"/>
        <end position="84"/>
    </location>
</feature>
<keyword evidence="8 14" id="KW-0479">Metal-binding</keyword>
<evidence type="ECO:0000313" key="17">
    <source>
        <dbReference type="Proteomes" id="UP000321934"/>
    </source>
</evidence>
<evidence type="ECO:0000256" key="4">
    <source>
        <dbReference type="ARBA" id="ARBA00017504"/>
    </source>
</evidence>
<evidence type="ECO:0000256" key="3">
    <source>
        <dbReference type="ARBA" id="ARBA00006501"/>
    </source>
</evidence>
<reference evidence="16 17" key="1">
    <citation type="journal article" date="2019" name="ISME J.">
        <title>Deianiraea, an extracellular bacterium associated with the ciliate Paramecium, suggests an alternative scenario for the evolution of Rickettsiales.</title>
        <authorList>
            <person name="Castelli M."/>
            <person name="Sabaneyeva E."/>
            <person name="Lanzoni O."/>
            <person name="Lebedeva N."/>
            <person name="Floriano A.M."/>
            <person name="Gaiarsa S."/>
            <person name="Benken K."/>
            <person name="Modeo L."/>
            <person name="Bandi C."/>
            <person name="Potekhin A."/>
            <person name="Sassera D."/>
            <person name="Petroni G."/>
        </authorList>
    </citation>
    <scope>NUCLEOTIDE SEQUENCE [LARGE SCALE GENOMIC DNA]</scope>
    <source>
        <strain evidence="16">CyL4-1</strain>
    </source>
</reference>
<evidence type="ECO:0000256" key="6">
    <source>
        <dbReference type="ARBA" id="ARBA00022617"/>
    </source>
</evidence>
<comment type="subunit">
    <text evidence="14">Homodimer.</text>
</comment>
<evidence type="ECO:0000256" key="9">
    <source>
        <dbReference type="ARBA" id="ARBA00022989"/>
    </source>
</evidence>
<dbReference type="HAMAP" id="MF_02239">
    <property type="entry name" value="HemJ"/>
    <property type="match status" value="1"/>
</dbReference>
<dbReference type="PANTHER" id="PTHR40255:SF1">
    <property type="entry name" value="PROTOPORPHYRINOGEN IX OXIDASE"/>
    <property type="match status" value="1"/>
</dbReference>
<comment type="function">
    <text evidence="14 15">Catalyzes the oxidation of protoporphyrinogen IX to protoporphyrin IX.</text>
</comment>
<gene>
    <name evidence="16" type="ORF">Deia_00599</name>
</gene>
<dbReference type="GO" id="GO:0005886">
    <property type="term" value="C:plasma membrane"/>
    <property type="evidence" value="ECO:0007669"/>
    <property type="project" value="UniProtKB-SubCell"/>
</dbReference>
<keyword evidence="10 14" id="KW-0560">Oxidoreductase</keyword>
<dbReference type="EMBL" id="CP029077">
    <property type="protein sequence ID" value="QED23393.1"/>
    <property type="molecule type" value="Genomic_DNA"/>
</dbReference>
<evidence type="ECO:0000256" key="12">
    <source>
        <dbReference type="ARBA" id="ARBA00023136"/>
    </source>
</evidence>
<feature type="transmembrane region" description="Helical" evidence="14">
    <location>
        <begin position="34"/>
        <end position="54"/>
    </location>
</feature>
<dbReference type="GO" id="GO:0070818">
    <property type="term" value="F:protoporphyrinogen oxidase activity"/>
    <property type="evidence" value="ECO:0007669"/>
    <property type="project" value="UniProtKB-UniRule"/>
</dbReference>
<comment type="cofactor">
    <cofactor evidence="14 15">
        <name>heme b</name>
        <dbReference type="ChEBI" id="CHEBI:60344"/>
    </cofactor>
    <text evidence="14 15">Binds 1 heme b (iron(II)-protoporphyrin IX) group per subunit.</text>
</comment>
<keyword evidence="6 14" id="KW-0349">Heme</keyword>
<accession>A0A5B8XDP9</accession>
<protein>
    <recommendedName>
        <fullName evidence="4 14">Protoporphyrinogen IX oxidase</fullName>
        <shortName evidence="14">PPO</shortName>
        <ecNumber evidence="14 15">1.3.99.-</ecNumber>
    </recommendedName>
</protein>
<dbReference type="Pfam" id="PF03653">
    <property type="entry name" value="UPF0093"/>
    <property type="match status" value="1"/>
</dbReference>
<evidence type="ECO:0000256" key="10">
    <source>
        <dbReference type="ARBA" id="ARBA00023002"/>
    </source>
</evidence>
<evidence type="ECO:0000256" key="8">
    <source>
        <dbReference type="ARBA" id="ARBA00022723"/>
    </source>
</evidence>
<name>A0A5B8XDP9_9RICK</name>
<proteinExistence type="inferred from homology"/>
<keyword evidence="7 14" id="KW-0812">Transmembrane</keyword>
<keyword evidence="5 14" id="KW-1003">Cell membrane</keyword>
<evidence type="ECO:0000313" key="16">
    <source>
        <dbReference type="EMBL" id="QED23393.1"/>
    </source>
</evidence>
<dbReference type="EC" id="1.3.99.-" evidence="14 15"/>
<comment type="pathway">
    <text evidence="2 14 15">Porphyrin-containing compound metabolism; protoporphyrin-IX biosynthesis; protoporphyrin-IX from protoporphyrinogen-IX: step 1/1.</text>
</comment>
<evidence type="ECO:0000256" key="5">
    <source>
        <dbReference type="ARBA" id="ARBA00022475"/>
    </source>
</evidence>
<evidence type="ECO:0000256" key="13">
    <source>
        <dbReference type="ARBA" id="ARBA00048390"/>
    </source>
</evidence>
<dbReference type="PANTHER" id="PTHR40255">
    <property type="entry name" value="UPF0093 MEMBRANE PROTEIN SLR1790"/>
    <property type="match status" value="1"/>
</dbReference>
<dbReference type="AlphaFoldDB" id="A0A5B8XDP9"/>
<dbReference type="InterPro" id="IPR005265">
    <property type="entry name" value="HemJ-like"/>
</dbReference>
<dbReference type="PIRSF" id="PIRSF004638">
    <property type="entry name" value="UCP004638"/>
    <property type="match status" value="1"/>
</dbReference>
<organism evidence="16 17">
    <name type="scientific">Candidatus Deianiraea vastatrix</name>
    <dbReference type="NCBI Taxonomy" id="2163644"/>
    <lineage>
        <taxon>Bacteria</taxon>
        <taxon>Pseudomonadati</taxon>
        <taxon>Pseudomonadota</taxon>
        <taxon>Alphaproteobacteria</taxon>
        <taxon>Rickettsiales</taxon>
        <taxon>Candidatus Deianiraeaceae</taxon>
        <taxon>Candidatus Deianiraea</taxon>
    </lineage>
</organism>
<sequence>MAAIFYMPRLFVYHAGVKNGSESDKIFQIMEAKLLKIIMNPAGILTFLTGIALARMKYGGQIGNHWLTVKGFAAVLIAVFHIYLMKIRIIFLNGKNTKSHKFYRFINEIPTILLFIIVAMVIFKPF</sequence>
<comment type="catalytic activity">
    <reaction evidence="13 14 15">
        <text>protoporphyrinogen IX + 3 A = protoporphyrin IX + 3 AH2</text>
        <dbReference type="Rhea" id="RHEA:62000"/>
        <dbReference type="ChEBI" id="CHEBI:13193"/>
        <dbReference type="ChEBI" id="CHEBI:17499"/>
        <dbReference type="ChEBI" id="CHEBI:57306"/>
        <dbReference type="ChEBI" id="CHEBI:57307"/>
    </reaction>
</comment>
<comment type="subcellular location">
    <subcellularLocation>
        <location evidence="1 14">Cell membrane</location>
        <topology evidence="1 14">Multi-pass membrane protein</topology>
    </subcellularLocation>
</comment>
<dbReference type="Proteomes" id="UP000321934">
    <property type="component" value="Chromosome"/>
</dbReference>
<dbReference type="GO" id="GO:0046872">
    <property type="term" value="F:metal ion binding"/>
    <property type="evidence" value="ECO:0007669"/>
    <property type="project" value="UniProtKB-UniRule"/>
</dbReference>
<comment type="similarity">
    <text evidence="3 14 15">Belongs to the HemJ family.</text>
</comment>
<evidence type="ECO:0000256" key="14">
    <source>
        <dbReference type="HAMAP-Rule" id="MF_02239"/>
    </source>
</evidence>